<dbReference type="AlphaFoldDB" id="K0S1M8"/>
<gene>
    <name evidence="2" type="ORF">THAOC_27923</name>
</gene>
<proteinExistence type="predicted"/>
<evidence type="ECO:0000256" key="1">
    <source>
        <dbReference type="SAM" id="MobiDB-lite"/>
    </source>
</evidence>
<feature type="compositionally biased region" description="Polar residues" evidence="1">
    <location>
        <begin position="23"/>
        <end position="35"/>
    </location>
</feature>
<dbReference type="EMBL" id="AGNL01039269">
    <property type="protein sequence ID" value="EJK52772.1"/>
    <property type="molecule type" value="Genomic_DNA"/>
</dbReference>
<reference evidence="2 3" key="1">
    <citation type="journal article" date="2012" name="Genome Biol.">
        <title>Genome and low-iron response of an oceanic diatom adapted to chronic iron limitation.</title>
        <authorList>
            <person name="Lommer M."/>
            <person name="Specht M."/>
            <person name="Roy A.S."/>
            <person name="Kraemer L."/>
            <person name="Andreson R."/>
            <person name="Gutowska M.A."/>
            <person name="Wolf J."/>
            <person name="Bergner S.V."/>
            <person name="Schilhabel M.B."/>
            <person name="Klostermeier U.C."/>
            <person name="Beiko R.G."/>
            <person name="Rosenstiel P."/>
            <person name="Hippler M."/>
            <person name="Laroche J."/>
        </authorList>
    </citation>
    <scope>NUCLEOTIDE SEQUENCE [LARGE SCALE GENOMIC DNA]</scope>
    <source>
        <strain evidence="2 3">CCMP1005</strain>
    </source>
</reference>
<feature type="non-terminal residue" evidence="2">
    <location>
        <position position="1"/>
    </location>
</feature>
<protein>
    <submittedName>
        <fullName evidence="2">Uncharacterized protein</fullName>
    </submittedName>
</protein>
<dbReference type="Proteomes" id="UP000266841">
    <property type="component" value="Unassembled WGS sequence"/>
</dbReference>
<comment type="caution">
    <text evidence="2">The sequence shown here is derived from an EMBL/GenBank/DDBJ whole genome shotgun (WGS) entry which is preliminary data.</text>
</comment>
<feature type="region of interest" description="Disordered" evidence="1">
    <location>
        <begin position="1"/>
        <end position="48"/>
    </location>
</feature>
<feature type="region of interest" description="Disordered" evidence="1">
    <location>
        <begin position="81"/>
        <end position="121"/>
    </location>
</feature>
<accession>K0S1M8</accession>
<organism evidence="2 3">
    <name type="scientific">Thalassiosira oceanica</name>
    <name type="common">Marine diatom</name>
    <dbReference type="NCBI Taxonomy" id="159749"/>
    <lineage>
        <taxon>Eukaryota</taxon>
        <taxon>Sar</taxon>
        <taxon>Stramenopiles</taxon>
        <taxon>Ochrophyta</taxon>
        <taxon>Bacillariophyta</taxon>
        <taxon>Coscinodiscophyceae</taxon>
        <taxon>Thalassiosirophycidae</taxon>
        <taxon>Thalassiosirales</taxon>
        <taxon>Thalassiosiraceae</taxon>
        <taxon>Thalassiosira</taxon>
    </lineage>
</organism>
<evidence type="ECO:0000313" key="3">
    <source>
        <dbReference type="Proteomes" id="UP000266841"/>
    </source>
</evidence>
<sequence>RAPNSHKNKEEELGRKRRKKGNSNWRGDQPVSSGEHQPDYYYGNNSGRRSSMRLAIQKSNAKTQEERTMIHAKKTIIAQTYRGTCHAQRPCRRGSGGDHDRGRRSNKGGIGRNGHTELVNGSLAGVKRTGIVKTGGPRKDRIVSQTYKDVYKRKLNMRVSDLGMGSHGKFVPFKEAWTLAEEDFNHTHTKRDGNMICLSSLLSEDAARVFYSRMECGVWLTTIGIQIMKIDHNKGRHDSLAPHQPPTVKDNARDPCYGPDLPLTRCVVALRSLTLAYCYFAKNLHVRPHYTHPTSQWDKVKAILEEHGVEVITPDSVDGRLVAEEHGVFLHDSTSSFVEEINGDEMLSSLVGEVMNHNSVSDTLRSNQGENHRIRIGSARSQKLGRSYYFKFVKLTEKSKAAIRNVGYALERKARDHYRNSFPNKGGHNLCPIICVTYWAWTGATGCGNTSIFP</sequence>
<name>K0S1M8_THAOC</name>
<keyword evidence="3" id="KW-1185">Reference proteome</keyword>
<evidence type="ECO:0000313" key="2">
    <source>
        <dbReference type="EMBL" id="EJK52772.1"/>
    </source>
</evidence>